<evidence type="ECO:0000313" key="4">
    <source>
        <dbReference type="Proteomes" id="UP001152803"/>
    </source>
</evidence>
<comment type="caution">
    <text evidence="3">The sequence shown here is derived from an EMBL/GenBank/DDBJ whole genome shotgun (WGS) entry which is preliminary data.</text>
</comment>
<feature type="coiled-coil region" evidence="1">
    <location>
        <begin position="182"/>
        <end position="213"/>
    </location>
</feature>
<gene>
    <name evidence="3" type="ORF">COCON_G00034600</name>
</gene>
<keyword evidence="1" id="KW-0175">Coiled coil</keyword>
<dbReference type="InterPro" id="IPR003309">
    <property type="entry name" value="SCAN_dom"/>
</dbReference>
<proteinExistence type="predicted"/>
<dbReference type="SUPFAM" id="SSF47353">
    <property type="entry name" value="Retrovirus capsid dimerization domain-like"/>
    <property type="match status" value="1"/>
</dbReference>
<accession>A0A9Q1I7H8</accession>
<dbReference type="InterPro" id="IPR038269">
    <property type="entry name" value="SCAN_sf"/>
</dbReference>
<protein>
    <recommendedName>
        <fullName evidence="2">SCAN box domain-containing protein</fullName>
    </recommendedName>
</protein>
<feature type="domain" description="SCAN box" evidence="2">
    <location>
        <begin position="24"/>
        <end position="72"/>
    </location>
</feature>
<dbReference type="OrthoDB" id="9049620at2759"/>
<dbReference type="PANTHER" id="PTHR24103">
    <property type="entry name" value="E3 UBIQUITIN-PROTEIN LIGASE TRIM"/>
    <property type="match status" value="1"/>
</dbReference>
<reference evidence="3" key="1">
    <citation type="journal article" date="2023" name="Science">
        <title>Genome structures resolve the early diversification of teleost fishes.</title>
        <authorList>
            <person name="Parey E."/>
            <person name="Louis A."/>
            <person name="Montfort J."/>
            <person name="Bouchez O."/>
            <person name="Roques C."/>
            <person name="Iampietro C."/>
            <person name="Lluch J."/>
            <person name="Castinel A."/>
            <person name="Donnadieu C."/>
            <person name="Desvignes T."/>
            <person name="Floi Bucao C."/>
            <person name="Jouanno E."/>
            <person name="Wen M."/>
            <person name="Mejri S."/>
            <person name="Dirks R."/>
            <person name="Jansen H."/>
            <person name="Henkel C."/>
            <person name="Chen W.J."/>
            <person name="Zahm M."/>
            <person name="Cabau C."/>
            <person name="Klopp C."/>
            <person name="Thompson A.W."/>
            <person name="Robinson-Rechavi M."/>
            <person name="Braasch I."/>
            <person name="Lecointre G."/>
            <person name="Bobe J."/>
            <person name="Postlethwait J.H."/>
            <person name="Berthelot C."/>
            <person name="Roest Crollius H."/>
            <person name="Guiguen Y."/>
        </authorList>
    </citation>
    <scope>NUCLEOTIDE SEQUENCE</scope>
    <source>
        <strain evidence="3">Concon-B</strain>
    </source>
</reference>
<dbReference type="AlphaFoldDB" id="A0A9Q1I7H8"/>
<dbReference type="EMBL" id="JAFJMO010000002">
    <property type="protein sequence ID" value="KAJ8284610.1"/>
    <property type="molecule type" value="Genomic_DNA"/>
</dbReference>
<dbReference type="Gene3D" id="1.10.4020.10">
    <property type="entry name" value="DNA breaking-rejoining enzymes"/>
    <property type="match status" value="1"/>
</dbReference>
<sequence>MEAARLQLPASGSSRVPVGEPKLWVDFRVASKEEILEKMVLEQYFRVLYPEVRTWVRERDPETAAVAAELVDIYVSAHKGPGAYHYAGLHQACDPELPNLYWRVPGVYEGGVPGEGTKYVEEAVVELKEEIKPEFNLIKEKLKSFTEAEQECMKTAEHIRSQSQHTEKQIKAEFKKLHQFLREEEEARLAALKKEEEEKSQIIKEKIENITRHVSTLTDKITVIEKAMDTEDTSFLKNYNNIKERAQCTLQGPELLSGALIDVAKHLGNLKFRVWEKMLGMVQYTPVMLDPNTAVPWLFLSDDLTTSSFAADDFADFFDEKVTVIR</sequence>
<evidence type="ECO:0000256" key="1">
    <source>
        <dbReference type="SAM" id="Coils"/>
    </source>
</evidence>
<dbReference type="PROSITE" id="PS50804">
    <property type="entry name" value="SCAN_BOX"/>
    <property type="match status" value="1"/>
</dbReference>
<keyword evidence="4" id="KW-1185">Reference proteome</keyword>
<organism evidence="3 4">
    <name type="scientific">Conger conger</name>
    <name type="common">Conger eel</name>
    <name type="synonym">Muraena conger</name>
    <dbReference type="NCBI Taxonomy" id="82655"/>
    <lineage>
        <taxon>Eukaryota</taxon>
        <taxon>Metazoa</taxon>
        <taxon>Chordata</taxon>
        <taxon>Craniata</taxon>
        <taxon>Vertebrata</taxon>
        <taxon>Euteleostomi</taxon>
        <taxon>Actinopterygii</taxon>
        <taxon>Neopterygii</taxon>
        <taxon>Teleostei</taxon>
        <taxon>Anguilliformes</taxon>
        <taxon>Congridae</taxon>
        <taxon>Conger</taxon>
    </lineage>
</organism>
<evidence type="ECO:0000313" key="3">
    <source>
        <dbReference type="EMBL" id="KAJ8284610.1"/>
    </source>
</evidence>
<dbReference type="Proteomes" id="UP001152803">
    <property type="component" value="Unassembled WGS sequence"/>
</dbReference>
<evidence type="ECO:0000259" key="2">
    <source>
        <dbReference type="PROSITE" id="PS50804"/>
    </source>
</evidence>
<dbReference type="Pfam" id="PF02023">
    <property type="entry name" value="SCAN"/>
    <property type="match status" value="1"/>
</dbReference>
<dbReference type="InterPro" id="IPR050143">
    <property type="entry name" value="TRIM/RBCC"/>
</dbReference>
<name>A0A9Q1I7H8_CONCO</name>